<evidence type="ECO:0000313" key="5">
    <source>
        <dbReference type="Proteomes" id="UP001152797"/>
    </source>
</evidence>
<dbReference type="OrthoDB" id="424913at2759"/>
<evidence type="ECO:0000256" key="1">
    <source>
        <dbReference type="SAM" id="MobiDB-lite"/>
    </source>
</evidence>
<dbReference type="PANTHER" id="PTHR45856:SF11">
    <property type="entry name" value="FUNGAL LIPASE-LIKE DOMAIN-CONTAINING PROTEIN"/>
    <property type="match status" value="1"/>
</dbReference>
<dbReference type="PANTHER" id="PTHR45856">
    <property type="entry name" value="ALPHA/BETA-HYDROLASES SUPERFAMILY PROTEIN"/>
    <property type="match status" value="1"/>
</dbReference>
<dbReference type="EMBL" id="CAMXCT020002513">
    <property type="protein sequence ID" value="CAL1151995.1"/>
    <property type="molecule type" value="Genomic_DNA"/>
</dbReference>
<gene>
    <name evidence="3" type="ORF">C1SCF055_LOCUS24900</name>
</gene>
<dbReference type="EMBL" id="CAMXCT030002513">
    <property type="protein sequence ID" value="CAL4785932.1"/>
    <property type="molecule type" value="Genomic_DNA"/>
</dbReference>
<reference evidence="3" key="1">
    <citation type="submission" date="2022-10" db="EMBL/GenBank/DDBJ databases">
        <authorList>
            <person name="Chen Y."/>
            <person name="Dougan E. K."/>
            <person name="Chan C."/>
            <person name="Rhodes N."/>
            <person name="Thang M."/>
        </authorList>
    </citation>
    <scope>NUCLEOTIDE SEQUENCE</scope>
</reference>
<feature type="region of interest" description="Disordered" evidence="1">
    <location>
        <begin position="436"/>
        <end position="455"/>
    </location>
</feature>
<evidence type="ECO:0000313" key="4">
    <source>
        <dbReference type="EMBL" id="CAL4785932.1"/>
    </source>
</evidence>
<comment type="caution">
    <text evidence="3">The sequence shown here is derived from an EMBL/GenBank/DDBJ whole genome shotgun (WGS) entry which is preliminary data.</text>
</comment>
<organism evidence="3">
    <name type="scientific">Cladocopium goreaui</name>
    <dbReference type="NCBI Taxonomy" id="2562237"/>
    <lineage>
        <taxon>Eukaryota</taxon>
        <taxon>Sar</taxon>
        <taxon>Alveolata</taxon>
        <taxon>Dinophyceae</taxon>
        <taxon>Suessiales</taxon>
        <taxon>Symbiodiniaceae</taxon>
        <taxon>Cladocopium</taxon>
    </lineage>
</organism>
<dbReference type="SUPFAM" id="SSF53474">
    <property type="entry name" value="alpha/beta-Hydrolases"/>
    <property type="match status" value="1"/>
</dbReference>
<dbReference type="InterPro" id="IPR051218">
    <property type="entry name" value="Sec_MonoDiacylglyc_Lipase"/>
</dbReference>
<dbReference type="EMBL" id="CAMXCT010002513">
    <property type="protein sequence ID" value="CAI3998620.1"/>
    <property type="molecule type" value="Genomic_DNA"/>
</dbReference>
<dbReference type="GO" id="GO:0006629">
    <property type="term" value="P:lipid metabolic process"/>
    <property type="evidence" value="ECO:0007669"/>
    <property type="project" value="InterPro"/>
</dbReference>
<dbReference type="Gene3D" id="3.40.50.1820">
    <property type="entry name" value="alpha/beta hydrolase"/>
    <property type="match status" value="1"/>
</dbReference>
<reference evidence="4 5" key="2">
    <citation type="submission" date="2024-05" db="EMBL/GenBank/DDBJ databases">
        <authorList>
            <person name="Chen Y."/>
            <person name="Shah S."/>
            <person name="Dougan E. K."/>
            <person name="Thang M."/>
            <person name="Chan C."/>
        </authorList>
    </citation>
    <scope>NUCLEOTIDE SEQUENCE [LARGE SCALE GENOMIC DNA]</scope>
</reference>
<feature type="compositionally biased region" description="Basic and acidic residues" evidence="1">
    <location>
        <begin position="436"/>
        <end position="452"/>
    </location>
</feature>
<dbReference type="InterPro" id="IPR029058">
    <property type="entry name" value="AB_hydrolase_fold"/>
</dbReference>
<protein>
    <submittedName>
        <fullName evidence="4">Mono-and diacylglycerol lipase</fullName>
    </submittedName>
</protein>
<feature type="region of interest" description="Disordered" evidence="1">
    <location>
        <begin position="223"/>
        <end position="253"/>
    </location>
</feature>
<dbReference type="Pfam" id="PF01764">
    <property type="entry name" value="Lipase_3"/>
    <property type="match status" value="1"/>
</dbReference>
<keyword evidence="5" id="KW-1185">Reference proteome</keyword>
<feature type="compositionally biased region" description="Polar residues" evidence="1">
    <location>
        <begin position="470"/>
        <end position="483"/>
    </location>
</feature>
<feature type="compositionally biased region" description="Basic and acidic residues" evidence="1">
    <location>
        <begin position="226"/>
        <end position="235"/>
    </location>
</feature>
<dbReference type="Proteomes" id="UP001152797">
    <property type="component" value="Unassembled WGS sequence"/>
</dbReference>
<accession>A0A9P1CWC1</accession>
<dbReference type="InterPro" id="IPR002921">
    <property type="entry name" value="Fungal_lipase-type"/>
</dbReference>
<name>A0A9P1CWC1_9DINO</name>
<sequence>MVDFLDLWTKELAILERLKHIAGAATVLIYRIYEILTKCTVRANAPIKELMNIQHELPPFMRDTASKRLKDPEIARIEDNVERTIVAIDVLGSYHQERRAMKATEAPALIRQERRLRLGLSQARFALRTRRCFWESGLGGLGGPKITNLEIFQCQFLRLMAWEVGSFQPVRTVLRHGSDTCSPSQKRRSRSSAVCTAMRAVGGCLLECTEAFPGNDPQFQCSRPAELGDVKDGTRPQRPSAKTLPEKQTMNSWPSAESAVLRRVSEPKLAKTDSPQRLKVTCLDTDEFEERPDDLASNEWQRMNATGAFIGLRYAYSDFWRNLTFGVSPSKYRIITGPGDTHVQVAQADSEEECLDLLKKLNSLNAEDVMAAHSSDRKDMLHQLVERAKSTHHVAVANEHQEFLSTEMLQKMSNLENENASLKQKLEEAQKAVRTKEAEKQVAKELNNEAKPAKSPTEVTYMENCPDNLGQPSSTSGDASGSELSGALPEISAKALTAKACMSEDAVSLLFPQCHGLAHTMELGELEGMSFEQRVMHGPFCSSVAKQFWQLAAAPYGAISCNHVEVEGKLWEVIAHNPSTEILVIGRKDPKTSILEVGCRGTVTEDAYGNTSWANWSLNLCALAVPLRGIDGENLTVSVHKGFQDAYLAISSSLISWLEKSAGDKALVRIAGHSLSAALATLFAVDIKQRGWQIDGVVTFGSPRVGQSRFRSLYQELGLHRLTVRFANNYDPVPWVPAESWGFVHVVEGYALGLQAPNGSPHSMTGSSTSYVHTLQDAVDGRVVQHIVLRGVNLITDMNCRESASSSLALQVKQELKVDIALLRQDVSKLAEGMQAAVRELKNNVRQVHDWKDVLDMETLIDIVKHYKAKLQTWQQGVPGWFVDYKKRLKRILEAAKLELQDVSSQVAPKFVVLYLHAASFLIAAMGPSGACSKDVGKEIEDFVAAAKEVVSKCFHLNTPLLHEIVQLLPITHDVSSLEDGEVHISLQGGVLKLRGRSCQLGSPLFQLMKWSQDRNADMLELMRVNNRRICAAACQRNAAEPDLIDFEFRVVPVNNRRICAAACQRNAAEPDFIDFGFCRMRVNNRRICAAACQRNAAEPDLIDFEFRVVPVNNRRIFAAACQRNAAEPDFIDFELRVVPVNNLITDASLHQLASAMPQNLTSLTLDFAEPDFIDFELRVVLVNNRRICASACQRNAAEPDFIDFEFRVVPVYNRRICAAACQRNAAEPDLIDFECRVVPVNNRRIFAAACQRNAAAFYINTDLDSARREGLEITCLQLELDCERVVPPKLSSPEVQRCVEQTPLRSFECSLVHAHKKILERISRSSSRALVLEDDARLNGQLATEEAKEFLAATSGDFIMAGWCDPSCAHAYLVSPIGASMLLDRGFARPKLPADAMFPAFEVQDVLFPEKCPGGYPGDMGLFCQDRSTPHCKSYSYY</sequence>
<evidence type="ECO:0000259" key="2">
    <source>
        <dbReference type="Pfam" id="PF01764"/>
    </source>
</evidence>
<proteinExistence type="predicted"/>
<feature type="region of interest" description="Disordered" evidence="1">
    <location>
        <begin position="465"/>
        <end position="485"/>
    </location>
</feature>
<evidence type="ECO:0000313" key="3">
    <source>
        <dbReference type="EMBL" id="CAI3998620.1"/>
    </source>
</evidence>
<dbReference type="CDD" id="cd00519">
    <property type="entry name" value="Lipase_3"/>
    <property type="match status" value="1"/>
</dbReference>
<feature type="domain" description="Fungal lipase-type" evidence="2">
    <location>
        <begin position="616"/>
        <end position="739"/>
    </location>
</feature>